<dbReference type="SUPFAM" id="SSF55486">
    <property type="entry name" value="Metalloproteases ('zincins'), catalytic domain"/>
    <property type="match status" value="1"/>
</dbReference>
<dbReference type="InterPro" id="IPR024079">
    <property type="entry name" value="MetalloPept_cat_dom_sf"/>
</dbReference>
<keyword evidence="4 7" id="KW-0378">Hydrolase</keyword>
<dbReference type="GO" id="GO:0004222">
    <property type="term" value="F:metalloendopeptidase activity"/>
    <property type="evidence" value="ECO:0007669"/>
    <property type="project" value="InterPro"/>
</dbReference>
<dbReference type="EMBL" id="VBUK01000009">
    <property type="protein sequence ID" value="TLF43234.1"/>
    <property type="molecule type" value="Genomic_DNA"/>
</dbReference>
<gene>
    <name evidence="9" type="ORF">FEK29_14075</name>
</gene>
<proteinExistence type="inferred from homology"/>
<evidence type="ECO:0000256" key="2">
    <source>
        <dbReference type="ARBA" id="ARBA00022670"/>
    </source>
</evidence>
<comment type="similarity">
    <text evidence="1 7">Belongs to the peptidase M3 family.</text>
</comment>
<dbReference type="Proteomes" id="UP000308382">
    <property type="component" value="Unassembled WGS sequence"/>
</dbReference>
<evidence type="ECO:0000256" key="7">
    <source>
        <dbReference type="RuleBase" id="RU003435"/>
    </source>
</evidence>
<dbReference type="Gene3D" id="3.40.390.10">
    <property type="entry name" value="Collagenase (Catalytic Domain)"/>
    <property type="match status" value="1"/>
</dbReference>
<dbReference type="Gene3D" id="1.10.1370.10">
    <property type="entry name" value="Neurolysin, domain 3"/>
    <property type="match status" value="1"/>
</dbReference>
<dbReference type="PANTHER" id="PTHR43660">
    <property type="entry name" value="DIPEPTIDYL CARBOXYPEPTIDASE"/>
    <property type="match status" value="1"/>
</dbReference>
<sequence>MSQSQTEKNNPLLQPFDTAPFSKIKTEHFKPAFLQAIKDAKAEIDAITGNTEEPTFENTIEALEFAGQQLDRISSVFFNLNSAETNDDIQKIAQEVSPLLSEFSNDITLNEALFKRIKEVYGKKDILGLDVEQKTLLEKKYKNFSRNGANLPEDKKKRLRQIDAELSKLTLKFGENVLAETNKYQLYLTDEEDLDGLPEGEKEAAAQLAMAKGKDNGWMVTLDYPSYIPFMKYAKNRELRKELSIAFGSKGFHNDALDNQENVLKIANLRFERAQLLGYKTHAHFVLEERMAESPQKVYDFLNEILEKAKPAAEREFKQLADFAKNLDGIEVLEKWDGSYYSEKLKQKLFDLDDEKLKPYFKLENVIDGVFKVAEKLFDLNFEEVTDIDKYHEDVKTYRVYDGDGNFISLFYADFHPRPGKRGGAWMTSFKSQWKRNGENVRPHISNVCNFTPSTKSKPSLLTFNEVTTLFHEFGHGLHGMLADTKYPSLSGTSVYWDFVELPSQVMENWCYEQEALELFAKHYETGEIIPMELITKIKESATFQEGMQTLRQLSFGLLDMSWHGIDPSQIINVKKHEDEAFEGTKLYPDTPETCMSTSFSHIFQGGYSSGYYSYKWAEVLDADAFAYFKEQGIFNKEVASRFKEHVLSKGGTENPMVLYKRFRGAEPKVEALLERAGLL</sequence>
<keyword evidence="6 7" id="KW-0482">Metalloprotease</keyword>
<keyword evidence="3 7" id="KW-0479">Metal-binding</keyword>
<dbReference type="GO" id="GO:0006508">
    <property type="term" value="P:proteolysis"/>
    <property type="evidence" value="ECO:0007669"/>
    <property type="project" value="UniProtKB-KW"/>
</dbReference>
<dbReference type="InterPro" id="IPR024077">
    <property type="entry name" value="Neurolysin/TOP_dom2"/>
</dbReference>
<accession>A0A5R8M0V8</accession>
<name>A0A5R8M0V8_9FLAO</name>
<keyword evidence="5 7" id="KW-0862">Zinc</keyword>
<evidence type="ECO:0000313" key="10">
    <source>
        <dbReference type="Proteomes" id="UP000308382"/>
    </source>
</evidence>
<dbReference type="PANTHER" id="PTHR43660:SF1">
    <property type="entry name" value="DIPEPTIDYL CARBOXYPEPTIDASE"/>
    <property type="match status" value="1"/>
</dbReference>
<feature type="domain" description="Peptidase M3A/M3B catalytic" evidence="8">
    <location>
        <begin position="230"/>
        <end position="678"/>
    </location>
</feature>
<dbReference type="FunFam" id="3.40.390.10:FF:000009">
    <property type="entry name" value="Oligopeptidase A"/>
    <property type="match status" value="1"/>
</dbReference>
<organism evidence="9 10">
    <name type="scientific">Maribacter aurantiacus</name>
    <dbReference type="NCBI Taxonomy" id="1882343"/>
    <lineage>
        <taxon>Bacteria</taxon>
        <taxon>Pseudomonadati</taxon>
        <taxon>Bacteroidota</taxon>
        <taxon>Flavobacteriia</taxon>
        <taxon>Flavobacteriales</taxon>
        <taxon>Flavobacteriaceae</taxon>
        <taxon>Maribacter</taxon>
    </lineage>
</organism>
<dbReference type="AlphaFoldDB" id="A0A5R8M0V8"/>
<evidence type="ECO:0000259" key="8">
    <source>
        <dbReference type="Pfam" id="PF01432"/>
    </source>
</evidence>
<dbReference type="GO" id="GO:0046872">
    <property type="term" value="F:metal ion binding"/>
    <property type="evidence" value="ECO:0007669"/>
    <property type="project" value="UniProtKB-UniRule"/>
</dbReference>
<dbReference type="GO" id="GO:0005829">
    <property type="term" value="C:cytosol"/>
    <property type="evidence" value="ECO:0007669"/>
    <property type="project" value="TreeGrafter"/>
</dbReference>
<dbReference type="CDD" id="cd06456">
    <property type="entry name" value="M3A_DCP"/>
    <property type="match status" value="1"/>
</dbReference>
<evidence type="ECO:0000256" key="1">
    <source>
        <dbReference type="ARBA" id="ARBA00006040"/>
    </source>
</evidence>
<keyword evidence="10" id="KW-1185">Reference proteome</keyword>
<evidence type="ECO:0000256" key="5">
    <source>
        <dbReference type="ARBA" id="ARBA00022833"/>
    </source>
</evidence>
<dbReference type="OrthoDB" id="9773538at2"/>
<evidence type="ECO:0000256" key="4">
    <source>
        <dbReference type="ARBA" id="ARBA00022801"/>
    </source>
</evidence>
<comment type="caution">
    <text evidence="9">The sequence shown here is derived from an EMBL/GenBank/DDBJ whole genome shotgun (WGS) entry which is preliminary data.</text>
</comment>
<reference evidence="9 10" key="1">
    <citation type="journal article" date="2017" name="Int. J. Syst. Evol. Microbiol.">
        <title>Maripseudobacter aurantiacus gen. nov., sp. nov., a novel member of the family Flavobacteriaceae isolated from a sedimentation basin.</title>
        <authorList>
            <person name="Chen C."/>
            <person name="Su Y."/>
            <person name="Tao T."/>
            <person name="Fu G."/>
            <person name="Zhang C."/>
            <person name="Sun C."/>
            <person name="Zhang X."/>
            <person name="Wu M."/>
        </authorList>
    </citation>
    <scope>NUCLEOTIDE SEQUENCE [LARGE SCALE GENOMIC DNA]</scope>
    <source>
        <strain evidence="10">CDA4</strain>
    </source>
</reference>
<keyword evidence="2 7" id="KW-0645">Protease</keyword>
<protein>
    <submittedName>
        <fullName evidence="9">M3 family metallopeptidase</fullName>
    </submittedName>
</protein>
<evidence type="ECO:0000256" key="6">
    <source>
        <dbReference type="ARBA" id="ARBA00023049"/>
    </source>
</evidence>
<dbReference type="GO" id="GO:0004180">
    <property type="term" value="F:carboxypeptidase activity"/>
    <property type="evidence" value="ECO:0007669"/>
    <property type="project" value="TreeGrafter"/>
</dbReference>
<dbReference type="Pfam" id="PF01432">
    <property type="entry name" value="Peptidase_M3"/>
    <property type="match status" value="1"/>
</dbReference>
<dbReference type="Gene3D" id="1.10.1370.40">
    <property type="match status" value="1"/>
</dbReference>
<evidence type="ECO:0000313" key="9">
    <source>
        <dbReference type="EMBL" id="TLF43234.1"/>
    </source>
</evidence>
<comment type="cofactor">
    <cofactor evidence="7">
        <name>Zn(2+)</name>
        <dbReference type="ChEBI" id="CHEBI:29105"/>
    </cofactor>
    <text evidence="7">Binds 1 zinc ion.</text>
</comment>
<dbReference type="InterPro" id="IPR045090">
    <property type="entry name" value="Pept_M3A_M3B"/>
</dbReference>
<dbReference type="InterPro" id="IPR001567">
    <property type="entry name" value="Pept_M3A_M3B_dom"/>
</dbReference>
<evidence type="ECO:0000256" key="3">
    <source>
        <dbReference type="ARBA" id="ARBA00022723"/>
    </source>
</evidence>
<dbReference type="RefSeq" id="WP_138259079.1">
    <property type="nucleotide sequence ID" value="NZ_VBUK01000009.1"/>
</dbReference>
<dbReference type="InterPro" id="IPR034005">
    <property type="entry name" value="M3A_DCP"/>
</dbReference>